<comment type="caution">
    <text evidence="2">The sequence shown here is derived from an EMBL/GenBank/DDBJ whole genome shotgun (WGS) entry which is preliminary data.</text>
</comment>
<protein>
    <submittedName>
        <fullName evidence="2">Uncharacterized protein</fullName>
    </submittedName>
</protein>
<accession>A0A4Z0C4C9</accession>
<keyword evidence="1" id="KW-0175">Coiled coil</keyword>
<gene>
    <name evidence="2" type="ORF">EZ313_07420</name>
</gene>
<organism evidence="2 3">
    <name type="scientific">Ramlibacter henchirensis</name>
    <dbReference type="NCBI Taxonomy" id="204072"/>
    <lineage>
        <taxon>Bacteria</taxon>
        <taxon>Pseudomonadati</taxon>
        <taxon>Pseudomonadota</taxon>
        <taxon>Betaproteobacteria</taxon>
        <taxon>Burkholderiales</taxon>
        <taxon>Comamonadaceae</taxon>
        <taxon>Ramlibacter</taxon>
    </lineage>
</organism>
<feature type="coiled-coil region" evidence="1">
    <location>
        <begin position="13"/>
        <end position="67"/>
    </location>
</feature>
<evidence type="ECO:0000256" key="1">
    <source>
        <dbReference type="SAM" id="Coils"/>
    </source>
</evidence>
<name>A0A4Z0C4C9_9BURK</name>
<dbReference type="Proteomes" id="UP000298180">
    <property type="component" value="Unassembled WGS sequence"/>
</dbReference>
<sequence length="74" mass="8139">MTFAEPERLALALRELIERRAALQAALRSALQEALTDAERADIQRVLDHMAQEKASLEQRLEALLKQPGTGGTG</sequence>
<reference evidence="2 3" key="1">
    <citation type="submission" date="2019-03" db="EMBL/GenBank/DDBJ databases">
        <title>Ramlibacter henchirensis DSM 14656, whole genome shotgun sequence.</title>
        <authorList>
            <person name="Zhang X."/>
            <person name="Feng G."/>
            <person name="Zhu H."/>
        </authorList>
    </citation>
    <scope>NUCLEOTIDE SEQUENCE [LARGE SCALE GENOMIC DNA]</scope>
    <source>
        <strain evidence="2 3">DSM 14656</strain>
    </source>
</reference>
<evidence type="ECO:0000313" key="2">
    <source>
        <dbReference type="EMBL" id="TFZ06456.1"/>
    </source>
</evidence>
<keyword evidence="3" id="KW-1185">Reference proteome</keyword>
<dbReference type="EMBL" id="SMLM01000001">
    <property type="protein sequence ID" value="TFZ06456.1"/>
    <property type="molecule type" value="Genomic_DNA"/>
</dbReference>
<evidence type="ECO:0000313" key="3">
    <source>
        <dbReference type="Proteomes" id="UP000298180"/>
    </source>
</evidence>
<proteinExistence type="predicted"/>
<dbReference type="AlphaFoldDB" id="A0A4Z0C4C9"/>